<evidence type="ECO:0008006" key="5">
    <source>
        <dbReference type="Google" id="ProtNLM"/>
    </source>
</evidence>
<gene>
    <name evidence="3" type="ORF">BLL52_1992</name>
</gene>
<keyword evidence="2" id="KW-0472">Membrane</keyword>
<dbReference type="AlphaFoldDB" id="A0A1Q8YCJ4"/>
<sequence>MGLLTSALAEPIVLYDGTESADTTIDTRKGVTVASEPLPVDAEPLRTGTRGTALTRPEPAEKAQRTLPPPPAGPVMPQRTGATPTASPGQTHTPADVSVHSAIKEGVRPVFEKLVESGAVQALHELKSDLGLNKNQWREQDKPDPSVKGPGRWDAPGGQDPAQPPRSAAQAQLDREMASMMREKLIDQITPWLIGLAALLGVGYLARLLYGYVLWKSAKRSKRRSARAQRHALRRTRSSARDATITPSASHAAPEMQE</sequence>
<dbReference type="Proteomes" id="UP000185911">
    <property type="component" value="Unassembled WGS sequence"/>
</dbReference>
<protein>
    <recommendedName>
        <fullName evidence="5">Transmembrane protein</fullName>
    </recommendedName>
</protein>
<feature type="region of interest" description="Disordered" evidence="1">
    <location>
        <begin position="26"/>
        <end position="96"/>
    </location>
</feature>
<dbReference type="RefSeq" id="WP_075586356.1">
    <property type="nucleotide sequence ID" value="NZ_MSYM01000013.1"/>
</dbReference>
<evidence type="ECO:0000256" key="1">
    <source>
        <dbReference type="SAM" id="MobiDB-lite"/>
    </source>
</evidence>
<name>A0A1Q8YCJ4_9BURK</name>
<feature type="compositionally biased region" description="Basic and acidic residues" evidence="1">
    <location>
        <begin position="136"/>
        <end position="145"/>
    </location>
</feature>
<organism evidence="3 4">
    <name type="scientific">Rhodoferax antarcticus ANT.BR</name>
    <dbReference type="NCBI Taxonomy" id="1111071"/>
    <lineage>
        <taxon>Bacteria</taxon>
        <taxon>Pseudomonadati</taxon>
        <taxon>Pseudomonadota</taxon>
        <taxon>Betaproteobacteria</taxon>
        <taxon>Burkholderiales</taxon>
        <taxon>Comamonadaceae</taxon>
        <taxon>Rhodoferax</taxon>
    </lineage>
</organism>
<evidence type="ECO:0000313" key="3">
    <source>
        <dbReference type="EMBL" id="OLP05766.1"/>
    </source>
</evidence>
<feature type="region of interest" description="Disordered" evidence="1">
    <location>
        <begin position="224"/>
        <end position="258"/>
    </location>
</feature>
<accession>A0A1Q8YCJ4</accession>
<feature type="compositionally biased region" description="Low complexity" evidence="1">
    <location>
        <begin position="45"/>
        <end position="56"/>
    </location>
</feature>
<feature type="region of interest" description="Disordered" evidence="1">
    <location>
        <begin position="131"/>
        <end position="168"/>
    </location>
</feature>
<keyword evidence="2" id="KW-1133">Transmembrane helix</keyword>
<feature type="transmembrane region" description="Helical" evidence="2">
    <location>
        <begin position="192"/>
        <end position="215"/>
    </location>
</feature>
<evidence type="ECO:0000313" key="4">
    <source>
        <dbReference type="Proteomes" id="UP000185911"/>
    </source>
</evidence>
<feature type="compositionally biased region" description="Polar residues" evidence="1">
    <location>
        <begin position="80"/>
        <end position="93"/>
    </location>
</feature>
<evidence type="ECO:0000256" key="2">
    <source>
        <dbReference type="SAM" id="Phobius"/>
    </source>
</evidence>
<proteinExistence type="predicted"/>
<dbReference type="EMBL" id="MSYM01000013">
    <property type="protein sequence ID" value="OLP05766.1"/>
    <property type="molecule type" value="Genomic_DNA"/>
</dbReference>
<feature type="compositionally biased region" description="Basic residues" evidence="1">
    <location>
        <begin position="224"/>
        <end position="238"/>
    </location>
</feature>
<keyword evidence="4" id="KW-1185">Reference proteome</keyword>
<reference evidence="3 4" key="1">
    <citation type="submission" date="2017-01" db="EMBL/GenBank/DDBJ databases">
        <title>Genome sequence of Rhodoferax antarcticus ANT.BR, a psychrophilic purple nonsulfur bacterium from an Antarctic microbial mat.</title>
        <authorList>
            <person name="Baker J."/>
            <person name="Riester C."/>
            <person name="Skinner B."/>
            <person name="Newell A."/>
            <person name="Swingley W."/>
            <person name="Madigan M."/>
            <person name="Jung D."/>
            <person name="Asao M."/>
            <person name="Chen M."/>
            <person name="Loughlin P."/>
            <person name="Pan H."/>
            <person name="Lin S."/>
            <person name="Li N."/>
            <person name="Shaw J."/>
            <person name="Prado M."/>
            <person name="Sherman C."/>
            <person name="Li X."/>
            <person name="Tang J."/>
            <person name="Blankenship R."/>
            <person name="Zhao T."/>
            <person name="Touchman J."/>
            <person name="Sattley M."/>
        </authorList>
    </citation>
    <scope>NUCLEOTIDE SEQUENCE [LARGE SCALE GENOMIC DNA]</scope>
    <source>
        <strain evidence="3 4">ANT.BR</strain>
    </source>
</reference>
<keyword evidence="2" id="KW-0812">Transmembrane</keyword>
<comment type="caution">
    <text evidence="3">The sequence shown here is derived from an EMBL/GenBank/DDBJ whole genome shotgun (WGS) entry which is preliminary data.</text>
</comment>
<feature type="compositionally biased region" description="Low complexity" evidence="1">
    <location>
        <begin position="159"/>
        <end position="168"/>
    </location>
</feature>